<comment type="caution">
    <text evidence="4">The sequence shown here is derived from an EMBL/GenBank/DDBJ whole genome shotgun (WGS) entry which is preliminary data.</text>
</comment>
<reference evidence="4" key="1">
    <citation type="submission" date="2022-09" db="EMBL/GenBank/DDBJ databases">
        <title>Rhodovastum sp. nov. RN2-1 isolated from soil in Seongnam, South Korea.</title>
        <authorList>
            <person name="Le N.T."/>
        </authorList>
    </citation>
    <scope>NUCLEOTIDE SEQUENCE</scope>
    <source>
        <strain evidence="4">RN2-1</strain>
    </source>
</reference>
<dbReference type="InterPro" id="IPR029063">
    <property type="entry name" value="SAM-dependent_MTases_sf"/>
</dbReference>
<protein>
    <submittedName>
        <fullName evidence="4">TPMT family class I SAM-dependent methyltransferase</fullName>
    </submittedName>
</protein>
<evidence type="ECO:0000256" key="3">
    <source>
        <dbReference type="ARBA" id="ARBA00022691"/>
    </source>
</evidence>
<organism evidence="4 5">
    <name type="scientific">Limobrevibacterium gyesilva</name>
    <dbReference type="NCBI Taxonomy" id="2991712"/>
    <lineage>
        <taxon>Bacteria</taxon>
        <taxon>Pseudomonadati</taxon>
        <taxon>Pseudomonadota</taxon>
        <taxon>Alphaproteobacteria</taxon>
        <taxon>Acetobacterales</taxon>
        <taxon>Acetobacteraceae</taxon>
        <taxon>Limobrevibacterium</taxon>
    </lineage>
</organism>
<dbReference type="EMBL" id="JAPDNT010000007">
    <property type="protein sequence ID" value="MCW3475249.1"/>
    <property type="molecule type" value="Genomic_DNA"/>
</dbReference>
<dbReference type="GO" id="GO:0032259">
    <property type="term" value="P:methylation"/>
    <property type="evidence" value="ECO:0007669"/>
    <property type="project" value="UniProtKB-KW"/>
</dbReference>
<name>A0AA42CEG4_9PROT</name>
<keyword evidence="3" id="KW-0949">S-adenosyl-L-methionine</keyword>
<dbReference type="CDD" id="cd02440">
    <property type="entry name" value="AdoMet_MTases"/>
    <property type="match status" value="1"/>
</dbReference>
<dbReference type="Proteomes" id="UP001165679">
    <property type="component" value="Unassembled WGS sequence"/>
</dbReference>
<dbReference type="Gene3D" id="3.40.50.150">
    <property type="entry name" value="Vaccinia Virus protein VP39"/>
    <property type="match status" value="1"/>
</dbReference>
<keyword evidence="2" id="KW-0808">Transferase</keyword>
<dbReference type="AlphaFoldDB" id="A0AA42CEG4"/>
<dbReference type="PANTHER" id="PTHR10259:SF11">
    <property type="entry name" value="THIOPURINE S-METHYLTRANSFERASE"/>
    <property type="match status" value="1"/>
</dbReference>
<dbReference type="RefSeq" id="WP_264713941.1">
    <property type="nucleotide sequence ID" value="NZ_JAPDNT010000007.1"/>
</dbReference>
<dbReference type="PANTHER" id="PTHR10259">
    <property type="entry name" value="THIOPURINE S-METHYLTRANSFERASE"/>
    <property type="match status" value="1"/>
</dbReference>
<dbReference type="SUPFAM" id="SSF53335">
    <property type="entry name" value="S-adenosyl-L-methionine-dependent methyltransferases"/>
    <property type="match status" value="1"/>
</dbReference>
<dbReference type="Pfam" id="PF05724">
    <property type="entry name" value="TPMT"/>
    <property type="match status" value="1"/>
</dbReference>
<dbReference type="InterPro" id="IPR008854">
    <property type="entry name" value="TPMT"/>
</dbReference>
<dbReference type="PROSITE" id="PS51585">
    <property type="entry name" value="SAM_MT_TPMT"/>
    <property type="match status" value="1"/>
</dbReference>
<gene>
    <name evidence="4" type="ORF">OL599_11770</name>
</gene>
<evidence type="ECO:0000313" key="4">
    <source>
        <dbReference type="EMBL" id="MCW3475249.1"/>
    </source>
</evidence>
<evidence type="ECO:0000256" key="1">
    <source>
        <dbReference type="ARBA" id="ARBA00022603"/>
    </source>
</evidence>
<keyword evidence="5" id="KW-1185">Reference proteome</keyword>
<accession>A0AA42CEG4</accession>
<evidence type="ECO:0000313" key="5">
    <source>
        <dbReference type="Proteomes" id="UP001165679"/>
    </source>
</evidence>
<keyword evidence="1 4" id="KW-0489">Methyltransferase</keyword>
<reference evidence="4" key="2">
    <citation type="submission" date="2022-10" db="EMBL/GenBank/DDBJ databases">
        <authorList>
            <person name="Trinh H.N."/>
        </authorList>
    </citation>
    <scope>NUCLEOTIDE SEQUENCE</scope>
    <source>
        <strain evidence="4">RN2-1</strain>
    </source>
</reference>
<dbReference type="GO" id="GO:0008119">
    <property type="term" value="F:thiopurine S-methyltransferase activity"/>
    <property type="evidence" value="ECO:0007669"/>
    <property type="project" value="TreeGrafter"/>
</dbReference>
<proteinExistence type="predicted"/>
<sequence>MVATQATDWERRYREGATGWERPGINPAFIAWRSDGTLTPCRILVPGCGRSVEPLLLAEAGFDVTVVDSAPSAIAAQQGRLSGLHVRAHVELGDLFAWEAPAPFDAVYDQTCLGALAPDLWPAYTGRLQRWLRPSGRLFAMFMQIGRETAGLPFHHCDLASMRTLFGDTAWQWPPSLPAQVPHPSGFTEQPVVLTRR</sequence>
<evidence type="ECO:0000256" key="2">
    <source>
        <dbReference type="ARBA" id="ARBA00022679"/>
    </source>
</evidence>